<dbReference type="AlphaFoldDB" id="A0AAD9P6V3"/>
<keyword evidence="1" id="KW-0147">Chitin-binding</keyword>
<feature type="domain" description="Chitin-binding type-2" evidence="7">
    <location>
        <begin position="674"/>
        <end position="727"/>
    </location>
</feature>
<dbReference type="Pfam" id="PF01607">
    <property type="entry name" value="CBM_14"/>
    <property type="match status" value="8"/>
</dbReference>
<dbReference type="EMBL" id="JAODUO010000112">
    <property type="protein sequence ID" value="KAK2189232.1"/>
    <property type="molecule type" value="Genomic_DNA"/>
</dbReference>
<dbReference type="PANTHER" id="PTHR23301">
    <property type="entry name" value="CHITIN BINDING PERITROPHIN-A"/>
    <property type="match status" value="1"/>
</dbReference>
<keyword evidence="2" id="KW-0732">Signal</keyword>
<evidence type="ECO:0000256" key="4">
    <source>
        <dbReference type="ARBA" id="ARBA00023157"/>
    </source>
</evidence>
<dbReference type="InterPro" id="IPR051940">
    <property type="entry name" value="Chitin_bind-dev_reg"/>
</dbReference>
<keyword evidence="9" id="KW-1185">Reference proteome</keyword>
<feature type="domain" description="Chitin-binding type-2" evidence="7">
    <location>
        <begin position="588"/>
        <end position="643"/>
    </location>
</feature>
<dbReference type="InterPro" id="IPR002557">
    <property type="entry name" value="Chitin-bd_dom"/>
</dbReference>
<evidence type="ECO:0000256" key="5">
    <source>
        <dbReference type="ARBA" id="ARBA00023180"/>
    </source>
</evidence>
<proteinExistence type="predicted"/>
<sequence length="727" mass="80433">MLKSPSSDELDVRLVAESFIVSHHAGLERCGPDAVAADLHDCHAYTLCFAGRLYRFSCGPKSSFDAAIGACVSAKLAAGCDVTGSTASTQNETVCSLDGYFPDPTDCRRFFWCSGGLNHPFSCPDDLAFDVTTKTCRRQHSVMSCGTSVTTAVTYHSSHSQLNAVTPEYRTETTTHGSSGMPFGELEGDAGIERDGKLQGNSTGGKRTRSEGIRRYQNARKNTTEDSKTFTTGVQVNTAPDCERETLKGDPADCRQFYLCSGDGVSYRFRCPRQLVFSAASGVCEPREKVPECNNGSGQHNFDCPTSNGFFADNSDCRQFFHCVKGVARALQCPYGFVFNPVYNLCDVPERVDNCHSRVSAATVEASTRTADFRCVRTGRFRHPFDCSQYYECRPSQLTAALGQCPVGLVFNTWTEECDRVFNVPECFTYLVEGAQLDGLPYEAVVLSQASRSPTVTFGVVLPGDETFVCPRRGYFASLRSCSTYFRCETAGETATERRCAGDFVFNARTSNCDYAANVPGCETVSETTRRERQYPRTTASRGHVTASHARRQGAFHHVLSESADSTSGSRMLYRAKLGRTRESINTNIRCGQESVFPDPGDCRRYFHCQRHELFHVTCDDGLWFDRRRYRCGNQPPSTACRSPRHGENRHVDAPSDVVHGELVKVTSATTEELSECLRTGYQRSLADCTVFFYCSESIVYELTCADGLAFHVGHLRCIKRQDVRGC</sequence>
<evidence type="ECO:0000256" key="6">
    <source>
        <dbReference type="SAM" id="MobiDB-lite"/>
    </source>
</evidence>
<evidence type="ECO:0000313" key="9">
    <source>
        <dbReference type="Proteomes" id="UP001209878"/>
    </source>
</evidence>
<accession>A0AAD9P6V3</accession>
<dbReference type="Proteomes" id="UP001209878">
    <property type="component" value="Unassembled WGS sequence"/>
</dbReference>
<feature type="domain" description="Chitin-binding type-2" evidence="7">
    <location>
        <begin position="92"/>
        <end position="147"/>
    </location>
</feature>
<dbReference type="PROSITE" id="PS50940">
    <property type="entry name" value="CHIT_BIND_II"/>
    <property type="match status" value="8"/>
</dbReference>
<evidence type="ECO:0000313" key="8">
    <source>
        <dbReference type="EMBL" id="KAK2189232.1"/>
    </source>
</evidence>
<keyword evidence="5" id="KW-0325">Glycoprotein</keyword>
<keyword evidence="4" id="KW-1015">Disulfide bond</keyword>
<evidence type="ECO:0000256" key="3">
    <source>
        <dbReference type="ARBA" id="ARBA00022737"/>
    </source>
</evidence>
<feature type="domain" description="Chitin-binding type-2" evidence="7">
    <location>
        <begin position="27"/>
        <end position="82"/>
    </location>
</feature>
<name>A0AAD9P6V3_RIDPI</name>
<keyword evidence="3" id="KW-0677">Repeat</keyword>
<protein>
    <recommendedName>
        <fullName evidence="7">Chitin-binding type-2 domain-containing protein</fullName>
    </recommendedName>
</protein>
<evidence type="ECO:0000256" key="2">
    <source>
        <dbReference type="ARBA" id="ARBA00022729"/>
    </source>
</evidence>
<feature type="domain" description="Chitin-binding type-2" evidence="7">
    <location>
        <begin position="301"/>
        <end position="357"/>
    </location>
</feature>
<dbReference type="SUPFAM" id="SSF57625">
    <property type="entry name" value="Invertebrate chitin-binding proteins"/>
    <property type="match status" value="8"/>
</dbReference>
<dbReference type="GO" id="GO:0008061">
    <property type="term" value="F:chitin binding"/>
    <property type="evidence" value="ECO:0007669"/>
    <property type="project" value="UniProtKB-KW"/>
</dbReference>
<gene>
    <name evidence="8" type="ORF">NP493_113g04070</name>
</gene>
<evidence type="ECO:0000259" key="7">
    <source>
        <dbReference type="PROSITE" id="PS50940"/>
    </source>
</evidence>
<dbReference type="Gene3D" id="2.170.140.10">
    <property type="entry name" value="Chitin binding domain"/>
    <property type="match status" value="8"/>
</dbReference>
<dbReference type="PANTHER" id="PTHR23301:SF0">
    <property type="entry name" value="CHITIN-BINDING TYPE-2 DOMAIN-CONTAINING PROTEIN-RELATED"/>
    <property type="match status" value="1"/>
</dbReference>
<reference evidence="8" key="1">
    <citation type="journal article" date="2023" name="Mol. Biol. Evol.">
        <title>Third-Generation Sequencing Reveals the Adaptive Role of the Epigenome in Three Deep-Sea Polychaetes.</title>
        <authorList>
            <person name="Perez M."/>
            <person name="Aroh O."/>
            <person name="Sun Y."/>
            <person name="Lan Y."/>
            <person name="Juniper S.K."/>
            <person name="Young C.R."/>
            <person name="Angers B."/>
            <person name="Qian P.Y."/>
        </authorList>
    </citation>
    <scope>NUCLEOTIDE SEQUENCE</scope>
    <source>
        <strain evidence="8">R07B-5</strain>
    </source>
</reference>
<dbReference type="SMART" id="SM00494">
    <property type="entry name" value="ChtBD2"/>
    <property type="match status" value="8"/>
</dbReference>
<dbReference type="InterPro" id="IPR036508">
    <property type="entry name" value="Chitin-bd_dom_sf"/>
</dbReference>
<feature type="domain" description="Chitin-binding type-2" evidence="7">
    <location>
        <begin position="372"/>
        <end position="429"/>
    </location>
</feature>
<feature type="region of interest" description="Disordered" evidence="6">
    <location>
        <begin position="527"/>
        <end position="548"/>
    </location>
</feature>
<feature type="domain" description="Chitin-binding type-2" evidence="7">
    <location>
        <begin position="239"/>
        <end position="295"/>
    </location>
</feature>
<feature type="domain" description="Chitin-binding type-2" evidence="7">
    <location>
        <begin position="467"/>
        <end position="524"/>
    </location>
</feature>
<evidence type="ECO:0000256" key="1">
    <source>
        <dbReference type="ARBA" id="ARBA00022669"/>
    </source>
</evidence>
<dbReference type="GO" id="GO:0005576">
    <property type="term" value="C:extracellular region"/>
    <property type="evidence" value="ECO:0007669"/>
    <property type="project" value="InterPro"/>
</dbReference>
<organism evidence="8 9">
    <name type="scientific">Ridgeia piscesae</name>
    <name type="common">Tubeworm</name>
    <dbReference type="NCBI Taxonomy" id="27915"/>
    <lineage>
        <taxon>Eukaryota</taxon>
        <taxon>Metazoa</taxon>
        <taxon>Spiralia</taxon>
        <taxon>Lophotrochozoa</taxon>
        <taxon>Annelida</taxon>
        <taxon>Polychaeta</taxon>
        <taxon>Sedentaria</taxon>
        <taxon>Canalipalpata</taxon>
        <taxon>Sabellida</taxon>
        <taxon>Siboglinidae</taxon>
        <taxon>Ridgeia</taxon>
    </lineage>
</organism>
<comment type="caution">
    <text evidence="8">The sequence shown here is derived from an EMBL/GenBank/DDBJ whole genome shotgun (WGS) entry which is preliminary data.</text>
</comment>